<dbReference type="RefSeq" id="WP_238201031.1">
    <property type="nucleotide sequence ID" value="NZ_BPQE01000002.1"/>
</dbReference>
<evidence type="ECO:0000313" key="4">
    <source>
        <dbReference type="Proteomes" id="UP001231124"/>
    </source>
</evidence>
<evidence type="ECO:0000313" key="3">
    <source>
        <dbReference type="EMBL" id="MDQ0446616.1"/>
    </source>
</evidence>
<gene>
    <name evidence="3" type="ORF">QO012_001105</name>
</gene>
<keyword evidence="4" id="KW-1185">Reference proteome</keyword>
<dbReference type="InterPro" id="IPR041649">
    <property type="entry name" value="NepR"/>
</dbReference>
<name>A0ABU0HWC0_9HYPH</name>
<reference evidence="3 4" key="1">
    <citation type="submission" date="2023-07" db="EMBL/GenBank/DDBJ databases">
        <title>Genomic Encyclopedia of Type Strains, Phase IV (KMG-IV): sequencing the most valuable type-strain genomes for metagenomic binning, comparative biology and taxonomic classification.</title>
        <authorList>
            <person name="Goeker M."/>
        </authorList>
    </citation>
    <scope>NUCLEOTIDE SEQUENCE [LARGE SCALE GENOMIC DNA]</scope>
    <source>
        <strain evidence="3 4">DSM 19013</strain>
    </source>
</reference>
<evidence type="ECO:0000256" key="1">
    <source>
        <dbReference type="SAM" id="MobiDB-lite"/>
    </source>
</evidence>
<dbReference type="EMBL" id="JAUSVP010000002">
    <property type="protein sequence ID" value="MDQ0446616.1"/>
    <property type="molecule type" value="Genomic_DNA"/>
</dbReference>
<comment type="caution">
    <text evidence="3">The sequence shown here is derived from an EMBL/GenBank/DDBJ whole genome shotgun (WGS) entry which is preliminary data.</text>
</comment>
<protein>
    <recommendedName>
        <fullName evidence="2">Anti-sigma factor NepR domain-containing protein</fullName>
    </recommendedName>
</protein>
<feature type="domain" description="Anti-sigma factor NepR" evidence="2">
    <location>
        <begin position="44"/>
        <end position="78"/>
    </location>
</feature>
<feature type="compositionally biased region" description="Polar residues" evidence="1">
    <location>
        <begin position="1"/>
        <end position="13"/>
    </location>
</feature>
<feature type="region of interest" description="Disordered" evidence="1">
    <location>
        <begin position="1"/>
        <end position="44"/>
    </location>
</feature>
<sequence>MASSASPVPSNGTPAAAESPLRDLPDPSAETSRSVRQGLSVQSRDRIANQLRAMYDTVANQPVPDRFAELIAKLDAADRSA</sequence>
<feature type="compositionally biased region" description="Polar residues" evidence="1">
    <location>
        <begin position="29"/>
        <end position="42"/>
    </location>
</feature>
<proteinExistence type="predicted"/>
<evidence type="ECO:0000259" key="2">
    <source>
        <dbReference type="Pfam" id="PF18557"/>
    </source>
</evidence>
<accession>A0ABU0HWC0</accession>
<dbReference type="Pfam" id="PF18557">
    <property type="entry name" value="NepR"/>
    <property type="match status" value="1"/>
</dbReference>
<dbReference type="Proteomes" id="UP001231124">
    <property type="component" value="Unassembled WGS sequence"/>
</dbReference>
<organism evidence="3 4">
    <name type="scientific">Methylobacterium aerolatum</name>
    <dbReference type="NCBI Taxonomy" id="418708"/>
    <lineage>
        <taxon>Bacteria</taxon>
        <taxon>Pseudomonadati</taxon>
        <taxon>Pseudomonadota</taxon>
        <taxon>Alphaproteobacteria</taxon>
        <taxon>Hyphomicrobiales</taxon>
        <taxon>Methylobacteriaceae</taxon>
        <taxon>Methylobacterium</taxon>
    </lineage>
</organism>